<gene>
    <name evidence="2" type="ORF">CMUS01_10979</name>
</gene>
<organism evidence="2 3">
    <name type="scientific">Colletotrichum musicola</name>
    <dbReference type="NCBI Taxonomy" id="2175873"/>
    <lineage>
        <taxon>Eukaryota</taxon>
        <taxon>Fungi</taxon>
        <taxon>Dikarya</taxon>
        <taxon>Ascomycota</taxon>
        <taxon>Pezizomycotina</taxon>
        <taxon>Sordariomycetes</taxon>
        <taxon>Hypocreomycetidae</taxon>
        <taxon>Glomerellales</taxon>
        <taxon>Glomerellaceae</taxon>
        <taxon>Colletotrichum</taxon>
        <taxon>Colletotrichum orchidearum species complex</taxon>
    </lineage>
</organism>
<feature type="compositionally biased region" description="Polar residues" evidence="1">
    <location>
        <begin position="152"/>
        <end position="164"/>
    </location>
</feature>
<reference evidence="2" key="1">
    <citation type="journal article" date="2020" name="Phytopathology">
        <title>Genome Sequence Resources of Colletotrichum truncatum, C. plurivorum, C. musicola, and C. sojae: Four Species Pathogenic to Soybean (Glycine max).</title>
        <authorList>
            <person name="Rogerio F."/>
            <person name="Boufleur T.R."/>
            <person name="Ciampi-Guillardi M."/>
            <person name="Sukno S.A."/>
            <person name="Thon M.R."/>
            <person name="Massola Junior N.S."/>
            <person name="Baroncelli R."/>
        </authorList>
    </citation>
    <scope>NUCLEOTIDE SEQUENCE</scope>
    <source>
        <strain evidence="2">LFN0074</strain>
    </source>
</reference>
<keyword evidence="3" id="KW-1185">Reference proteome</keyword>
<comment type="caution">
    <text evidence="2">The sequence shown here is derived from an EMBL/GenBank/DDBJ whole genome shotgun (WGS) entry which is preliminary data.</text>
</comment>
<evidence type="ECO:0000313" key="2">
    <source>
        <dbReference type="EMBL" id="KAF6822695.1"/>
    </source>
</evidence>
<evidence type="ECO:0000313" key="3">
    <source>
        <dbReference type="Proteomes" id="UP000639643"/>
    </source>
</evidence>
<accession>A0A8H6N7V8</accession>
<protein>
    <submittedName>
        <fullName evidence="2">Uncharacterized protein</fullName>
    </submittedName>
</protein>
<feature type="region of interest" description="Disordered" evidence="1">
    <location>
        <begin position="143"/>
        <end position="164"/>
    </location>
</feature>
<name>A0A8H6N7V8_9PEZI</name>
<dbReference type="AlphaFoldDB" id="A0A8H6N7V8"/>
<evidence type="ECO:0000256" key="1">
    <source>
        <dbReference type="SAM" id="MobiDB-lite"/>
    </source>
</evidence>
<proteinExistence type="predicted"/>
<sequence>MVSAADTSQGQKEDATAATAPEVSLVNCRRSRWTSQPADYFGASGWRRYPPRMSVLRHTLGVGYPGPACLYRRQRAATPGFHIDNPDGTVQRRGTMYAAIYPGARETSYPVQEMGAAQGAADKTVTPKSAKEDCTGAKVGSRVQVPVGAQGGSENKTPRSNWSSRPVVAKAILLSDLSAEKVAKMPSM</sequence>
<dbReference type="Proteomes" id="UP000639643">
    <property type="component" value="Unassembled WGS sequence"/>
</dbReference>
<dbReference type="EMBL" id="WIGM01000532">
    <property type="protein sequence ID" value="KAF6822695.1"/>
    <property type="molecule type" value="Genomic_DNA"/>
</dbReference>